<feature type="transmembrane region" description="Helical" evidence="1">
    <location>
        <begin position="223"/>
        <end position="245"/>
    </location>
</feature>
<feature type="transmembrane region" description="Helical" evidence="1">
    <location>
        <begin position="266"/>
        <end position="286"/>
    </location>
</feature>
<evidence type="ECO:0000313" key="3">
    <source>
        <dbReference type="Proteomes" id="UP000193498"/>
    </source>
</evidence>
<organism evidence="2 3">
    <name type="scientific">Basidiobolus meristosporus CBS 931.73</name>
    <dbReference type="NCBI Taxonomy" id="1314790"/>
    <lineage>
        <taxon>Eukaryota</taxon>
        <taxon>Fungi</taxon>
        <taxon>Fungi incertae sedis</taxon>
        <taxon>Zoopagomycota</taxon>
        <taxon>Entomophthoromycotina</taxon>
        <taxon>Basidiobolomycetes</taxon>
        <taxon>Basidiobolales</taxon>
        <taxon>Basidiobolaceae</taxon>
        <taxon>Basidiobolus</taxon>
    </lineage>
</organism>
<gene>
    <name evidence="2" type="ORF">K493DRAFT_405801</name>
</gene>
<sequence length="354" mass="40044">MSEEPRLDEMPIPAHNQFARARFGFGRITNAANIVISFAFKTSHVKPKSLSYLMLARTRNGCTNGDSLKQRENPSSYKLASVARLVSYCPEQHRPMSSPAQSIDFEDQLRMVVRDDPVIYKLNLVQTALLLINVLANIPSFFGQKTNCTTLSIITYVIHYLSLLTINTVLYIEAYYSSRRSRFIACVCIIILAVQTACLVQNLREGEFILSPNGGCQIHFPSGWSIGMAVSTSILTLFLIGMFIMNLYRLPDLDHTQAYRIMIRDSVLFGLFICLFDILFVVLESIKLLDTGIALTLNWVIKSRLMTVMMTIAYRRRKSHRKNSLGIVESATELDTKICFGECHVGDKNFSRVI</sequence>
<keyword evidence="1" id="KW-0472">Membrane</keyword>
<dbReference type="EMBL" id="MCFE01000079">
    <property type="protein sequence ID" value="ORY00682.1"/>
    <property type="molecule type" value="Genomic_DNA"/>
</dbReference>
<feature type="transmembrane region" description="Helical" evidence="1">
    <location>
        <begin position="183"/>
        <end position="203"/>
    </location>
</feature>
<proteinExistence type="predicted"/>
<name>A0A1Y1YRM6_9FUNG</name>
<evidence type="ECO:0000313" key="2">
    <source>
        <dbReference type="EMBL" id="ORY00682.1"/>
    </source>
</evidence>
<dbReference type="InParanoid" id="A0A1Y1YRM6"/>
<reference evidence="2 3" key="1">
    <citation type="submission" date="2016-07" db="EMBL/GenBank/DDBJ databases">
        <title>Pervasive Adenine N6-methylation of Active Genes in Fungi.</title>
        <authorList>
            <consortium name="DOE Joint Genome Institute"/>
            <person name="Mondo S.J."/>
            <person name="Dannebaum R.O."/>
            <person name="Kuo R.C."/>
            <person name="Labutti K."/>
            <person name="Haridas S."/>
            <person name="Kuo A."/>
            <person name="Salamov A."/>
            <person name="Ahrendt S.R."/>
            <person name="Lipzen A."/>
            <person name="Sullivan W."/>
            <person name="Andreopoulos W.B."/>
            <person name="Clum A."/>
            <person name="Lindquist E."/>
            <person name="Daum C."/>
            <person name="Ramamoorthy G.K."/>
            <person name="Gryganskyi A."/>
            <person name="Culley D."/>
            <person name="Magnuson J.K."/>
            <person name="James T.Y."/>
            <person name="O'Malley M.A."/>
            <person name="Stajich J.E."/>
            <person name="Spatafora J.W."/>
            <person name="Visel A."/>
            <person name="Grigoriev I.V."/>
        </authorList>
    </citation>
    <scope>NUCLEOTIDE SEQUENCE [LARGE SCALE GENOMIC DNA]</scope>
    <source>
        <strain evidence="2 3">CBS 931.73</strain>
    </source>
</reference>
<feature type="transmembrane region" description="Helical" evidence="1">
    <location>
        <begin position="150"/>
        <end position="171"/>
    </location>
</feature>
<evidence type="ECO:0000256" key="1">
    <source>
        <dbReference type="SAM" id="Phobius"/>
    </source>
</evidence>
<keyword evidence="1" id="KW-0812">Transmembrane</keyword>
<keyword evidence="1" id="KW-1133">Transmembrane helix</keyword>
<dbReference type="AlphaFoldDB" id="A0A1Y1YRM6"/>
<keyword evidence="3" id="KW-1185">Reference proteome</keyword>
<evidence type="ECO:0008006" key="4">
    <source>
        <dbReference type="Google" id="ProtNLM"/>
    </source>
</evidence>
<accession>A0A1Y1YRM6</accession>
<protein>
    <recommendedName>
        <fullName evidence="4">G-protein coupled receptors family 3 profile domain-containing protein</fullName>
    </recommendedName>
</protein>
<comment type="caution">
    <text evidence="2">The sequence shown here is derived from an EMBL/GenBank/DDBJ whole genome shotgun (WGS) entry which is preliminary data.</text>
</comment>
<dbReference type="Proteomes" id="UP000193498">
    <property type="component" value="Unassembled WGS sequence"/>
</dbReference>
<feature type="transmembrane region" description="Helical" evidence="1">
    <location>
        <begin position="292"/>
        <end position="314"/>
    </location>
</feature>
<feature type="transmembrane region" description="Helical" evidence="1">
    <location>
        <begin position="118"/>
        <end position="138"/>
    </location>
</feature>